<evidence type="ECO:0000256" key="1">
    <source>
        <dbReference type="ARBA" id="ARBA00022980"/>
    </source>
</evidence>
<keyword evidence="1" id="KW-0689">Ribosomal protein</keyword>
<accession>A0ABI7W3R2</accession>
<reference evidence="4" key="2">
    <citation type="submission" date="2025-08" db="UniProtKB">
        <authorList>
            <consortium name="Ensembl"/>
        </authorList>
    </citation>
    <scope>IDENTIFICATION</scope>
    <source>
        <strain evidence="4">breed Abyssinian</strain>
    </source>
</reference>
<evidence type="ECO:0000313" key="5">
    <source>
        <dbReference type="Proteomes" id="UP000823872"/>
    </source>
</evidence>
<dbReference type="GeneTree" id="ENSGT01130000280013"/>
<dbReference type="PANTHER" id="PTHR12650:SF37">
    <property type="entry name" value="40S RIBOSOMAL PROTEIN S30-RELATED"/>
    <property type="match status" value="1"/>
</dbReference>
<feature type="region of interest" description="Disordered" evidence="3">
    <location>
        <begin position="41"/>
        <end position="66"/>
    </location>
</feature>
<dbReference type="Proteomes" id="UP000823872">
    <property type="component" value="Chromosome A2"/>
</dbReference>
<dbReference type="Pfam" id="PF04758">
    <property type="entry name" value="Ribosomal_S30"/>
    <property type="match status" value="1"/>
</dbReference>
<keyword evidence="5" id="KW-1185">Reference proteome</keyword>
<sequence length="97" mass="10680">MQLSVHAQELHTLQVTSQDMVCGEEALSTLEVARRMLGGKVHGSLAPPGKVRRQTPKVVKQEKKKTDRRSQVADAVQLLLCQCCAHFCKKKGLNANS</sequence>
<dbReference type="PANTHER" id="PTHR12650">
    <property type="entry name" value="40S RIBOSOMAL PROTEIN S30/UBIQUITIN-LIKE PROTEIN FUBI"/>
    <property type="match status" value="1"/>
</dbReference>
<evidence type="ECO:0000256" key="2">
    <source>
        <dbReference type="ARBA" id="ARBA00023274"/>
    </source>
</evidence>
<organism evidence="4 5">
    <name type="scientific">Felis catus</name>
    <name type="common">Cat</name>
    <name type="synonym">Felis silvestris catus</name>
    <dbReference type="NCBI Taxonomy" id="9685"/>
    <lineage>
        <taxon>Eukaryota</taxon>
        <taxon>Metazoa</taxon>
        <taxon>Chordata</taxon>
        <taxon>Craniata</taxon>
        <taxon>Vertebrata</taxon>
        <taxon>Euteleostomi</taxon>
        <taxon>Mammalia</taxon>
        <taxon>Eutheria</taxon>
        <taxon>Laurasiatheria</taxon>
        <taxon>Carnivora</taxon>
        <taxon>Feliformia</taxon>
        <taxon>Felidae</taxon>
        <taxon>Felinae</taxon>
        <taxon>Felis</taxon>
    </lineage>
</organism>
<reference evidence="4" key="3">
    <citation type="submission" date="2025-09" db="UniProtKB">
        <authorList>
            <consortium name="Ensembl"/>
        </authorList>
    </citation>
    <scope>IDENTIFICATION</scope>
    <source>
        <strain evidence="4">breed Abyssinian</strain>
    </source>
</reference>
<evidence type="ECO:0000256" key="3">
    <source>
        <dbReference type="SAM" id="MobiDB-lite"/>
    </source>
</evidence>
<protein>
    <recommendedName>
        <fullName evidence="6">40S ribosomal protein S30</fullName>
    </recommendedName>
</protein>
<dbReference type="InterPro" id="IPR006846">
    <property type="entry name" value="Ribosomal_eS30"/>
</dbReference>
<keyword evidence="2" id="KW-0687">Ribonucleoprotein</keyword>
<name>A0ABI7W3R2_FELCA</name>
<proteinExistence type="predicted"/>
<evidence type="ECO:0008006" key="6">
    <source>
        <dbReference type="Google" id="ProtNLM"/>
    </source>
</evidence>
<evidence type="ECO:0000313" key="4">
    <source>
        <dbReference type="Ensembl" id="ENSFCTP00005005007.1"/>
    </source>
</evidence>
<dbReference type="Ensembl" id="ENSFCTT00005007866.1">
    <property type="protein sequence ID" value="ENSFCTP00005005007.1"/>
    <property type="gene ID" value="ENSFCTG00005002920.1"/>
</dbReference>
<reference evidence="4 5" key="1">
    <citation type="submission" date="2021-02" db="EMBL/GenBank/DDBJ databases">
        <title>Safari Cat Assemblies.</title>
        <authorList>
            <person name="Bredemeyer K.R."/>
            <person name="Murphy W.J."/>
        </authorList>
    </citation>
    <scope>NUCLEOTIDE SEQUENCE [LARGE SCALE GENOMIC DNA]</scope>
</reference>